<organism evidence="17 18">
    <name type="scientific">Methanothermobacter tenebrarum</name>
    <dbReference type="NCBI Taxonomy" id="680118"/>
    <lineage>
        <taxon>Archaea</taxon>
        <taxon>Methanobacteriati</taxon>
        <taxon>Methanobacteriota</taxon>
        <taxon>Methanomada group</taxon>
        <taxon>Methanobacteria</taxon>
        <taxon>Methanobacteriales</taxon>
        <taxon>Methanobacteriaceae</taxon>
        <taxon>Methanothermobacter</taxon>
    </lineage>
</organism>
<evidence type="ECO:0000256" key="1">
    <source>
        <dbReference type="ARBA" id="ARBA00005059"/>
    </source>
</evidence>
<comment type="miscellaneous">
    <text evidence="8">During catalysis, the active site Cys acts as a nucleophile attacking the alpha-carbonyl group of tRNA-bound glutamate with the formation of a thioester intermediate between enzyme and glutamate, and the concomitant release of tRNA(Glu). The thioester intermediate is finally reduced by direct hydride transfer from NADPH, to form the product GSA.</text>
</comment>
<dbReference type="UniPathway" id="UPA00251">
    <property type="reaction ID" value="UER00316"/>
</dbReference>
<evidence type="ECO:0000259" key="15">
    <source>
        <dbReference type="Pfam" id="PF01488"/>
    </source>
</evidence>
<accession>A0A328PHI8</accession>
<dbReference type="InterPro" id="IPR036453">
    <property type="entry name" value="GluRdtase_dimer_dom_sf"/>
</dbReference>
<dbReference type="SUPFAM" id="SSF69742">
    <property type="entry name" value="Glutamyl tRNA-reductase catalytic, N-terminal domain"/>
    <property type="match status" value="1"/>
</dbReference>
<evidence type="ECO:0000259" key="14">
    <source>
        <dbReference type="Pfam" id="PF00745"/>
    </source>
</evidence>
<feature type="domain" description="Tetrapyrrole biosynthesis glutamyl-tRNA reductase dimerisation" evidence="14">
    <location>
        <begin position="296"/>
        <end position="392"/>
    </location>
</feature>
<dbReference type="OrthoDB" id="4562at2157"/>
<evidence type="ECO:0000256" key="4">
    <source>
        <dbReference type="ARBA" id="ARBA00022857"/>
    </source>
</evidence>
<name>A0A328PHI8_9EURY</name>
<comment type="subunit">
    <text evidence="8">Homodimer.</text>
</comment>
<keyword evidence="18" id="KW-1185">Reference proteome</keyword>
<keyword evidence="4 8" id="KW-0521">NADP</keyword>
<evidence type="ECO:0000256" key="2">
    <source>
        <dbReference type="ARBA" id="ARBA00005916"/>
    </source>
</evidence>
<dbReference type="EMBL" id="QLOE01000003">
    <property type="protein sequence ID" value="RAO79295.1"/>
    <property type="molecule type" value="Genomic_DNA"/>
</dbReference>
<dbReference type="InterPro" id="IPR036343">
    <property type="entry name" value="GluRdtase_N_sf"/>
</dbReference>
<feature type="binding site" evidence="8 11">
    <location>
        <begin position="166"/>
        <end position="171"/>
    </location>
    <ligand>
        <name>NADP(+)</name>
        <dbReference type="ChEBI" id="CHEBI:58349"/>
    </ligand>
</feature>
<feature type="binding site" evidence="8 10">
    <location>
        <begin position="43"/>
        <end position="46"/>
    </location>
    <ligand>
        <name>substrate</name>
    </ligand>
</feature>
<dbReference type="Pfam" id="PF05201">
    <property type="entry name" value="GlutR_N"/>
    <property type="match status" value="1"/>
</dbReference>
<feature type="domain" description="Quinate/shikimate 5-dehydrogenase/glutamyl-tRNA reductase" evidence="15">
    <location>
        <begin position="148"/>
        <end position="282"/>
    </location>
</feature>
<dbReference type="RefSeq" id="WP_112093584.1">
    <property type="nucleotide sequence ID" value="NZ_QLOE01000003.1"/>
</dbReference>
<sequence length="392" mass="44153">MILNIRVDHKIADIEGIEKADKILDEILDELKGNIKEHIPIKTCNRIEHYLIVKEPTPAINHPNIIREEGQNALKHLLRLAAGLESMIIGEDQILGQIKEARLAALKRGSCGPILDMIFNKAVHVGQMVRNRTQINKGSISIGSAAVELAESVQGDLKCKKVLVIGAGEMGALVARALAEKQLRAIVVANRTYDRAVKLAEELGGYAIQFDKLDEALSDADVVISATAAPHYILTHERVKKAIPVERRDTVTMIDIANPRDIEEKVKELGIKLFNIDDLRGIAEKNRRKREKEAQKAEQIIEEELELLVNSLKYKKIEPLISKIRKKMEEIRVRETKKAIKKLGKIEGEEKIIEDLTRSIVNKIFHDIVSRLREAAEKDDEELIKACEKLFN</sequence>
<evidence type="ECO:0000256" key="9">
    <source>
        <dbReference type="PIRSR" id="PIRSR000445-1"/>
    </source>
</evidence>
<dbReference type="CDD" id="cd05213">
    <property type="entry name" value="NAD_bind_Glutamyl_tRNA_reduct"/>
    <property type="match status" value="1"/>
</dbReference>
<feature type="binding site" evidence="8 10">
    <location>
        <begin position="91"/>
        <end position="93"/>
    </location>
    <ligand>
        <name>substrate</name>
    </ligand>
</feature>
<dbReference type="InterPro" id="IPR018214">
    <property type="entry name" value="GluRdtase_CS"/>
</dbReference>
<dbReference type="GO" id="GO:0050661">
    <property type="term" value="F:NADP binding"/>
    <property type="evidence" value="ECO:0007669"/>
    <property type="project" value="InterPro"/>
</dbReference>
<feature type="site" description="Important for activity" evidence="8 12">
    <location>
        <position position="76"/>
    </location>
</feature>
<evidence type="ECO:0000256" key="6">
    <source>
        <dbReference type="ARBA" id="ARBA00023244"/>
    </source>
</evidence>
<dbReference type="Gene3D" id="3.40.50.720">
    <property type="entry name" value="NAD(P)-binding Rossmann-like Domain"/>
    <property type="match status" value="1"/>
</dbReference>
<dbReference type="Pfam" id="PF01488">
    <property type="entry name" value="Shikimate_DH"/>
    <property type="match status" value="1"/>
</dbReference>
<evidence type="ECO:0000256" key="13">
    <source>
        <dbReference type="RuleBase" id="RU000584"/>
    </source>
</evidence>
<evidence type="ECO:0000313" key="17">
    <source>
        <dbReference type="EMBL" id="RAO79295.1"/>
    </source>
</evidence>
<dbReference type="Proteomes" id="UP000249782">
    <property type="component" value="Unassembled WGS sequence"/>
</dbReference>
<evidence type="ECO:0000256" key="7">
    <source>
        <dbReference type="ARBA" id="ARBA00047464"/>
    </source>
</evidence>
<dbReference type="PANTHER" id="PTHR43013:SF1">
    <property type="entry name" value="GLUTAMYL-TRNA REDUCTASE"/>
    <property type="match status" value="1"/>
</dbReference>
<protein>
    <recommendedName>
        <fullName evidence="3 8">Glutamyl-tRNA reductase</fullName>
        <shortName evidence="8">GluTR</shortName>
        <ecNumber evidence="3 8">1.2.1.70</ecNumber>
    </recommendedName>
</protein>
<evidence type="ECO:0000256" key="11">
    <source>
        <dbReference type="PIRSR" id="PIRSR000445-3"/>
    </source>
</evidence>
<reference evidence="17 18" key="1">
    <citation type="submission" date="2018-06" db="EMBL/GenBank/DDBJ databases">
        <title>Draft genome sequence of hyperthermophilic methanogen Methanothermobacter tenebrarum sp. MCM-B 1447.</title>
        <authorList>
            <person name="Pore S.D."/>
            <person name="Dagar S."/>
            <person name="Dhakephalkar P.K."/>
        </authorList>
    </citation>
    <scope>NUCLEOTIDE SEQUENCE [LARGE SCALE GENOMIC DNA]</scope>
    <source>
        <strain evidence="17 18">MCM B 1447</strain>
    </source>
</reference>
<keyword evidence="5 8" id="KW-0560">Oxidoreductase</keyword>
<dbReference type="InterPro" id="IPR015895">
    <property type="entry name" value="4pyrrol_synth_GluRdtase_N"/>
</dbReference>
<evidence type="ECO:0000256" key="5">
    <source>
        <dbReference type="ARBA" id="ARBA00023002"/>
    </source>
</evidence>
<dbReference type="InterPro" id="IPR015896">
    <property type="entry name" value="4pyrrol_synth_GluRdtase_dimer"/>
</dbReference>
<dbReference type="InterPro" id="IPR000343">
    <property type="entry name" value="4pyrrol_synth_GluRdtase"/>
</dbReference>
<dbReference type="FunFam" id="3.40.50.720:FF:000031">
    <property type="entry name" value="Glutamyl-tRNA reductase"/>
    <property type="match status" value="1"/>
</dbReference>
<dbReference type="Pfam" id="PF00745">
    <property type="entry name" value="GlutR_dimer"/>
    <property type="match status" value="1"/>
</dbReference>
<feature type="binding site" evidence="8 10">
    <location>
        <position position="86"/>
    </location>
    <ligand>
        <name>substrate</name>
    </ligand>
</feature>
<feature type="domain" description="Glutamyl-tRNA reductase N-terminal" evidence="16">
    <location>
        <begin position="5"/>
        <end position="133"/>
    </location>
</feature>
<comment type="catalytic activity">
    <reaction evidence="7 8 13">
        <text>(S)-4-amino-5-oxopentanoate + tRNA(Glu) + NADP(+) = L-glutamyl-tRNA(Glu) + NADPH + H(+)</text>
        <dbReference type="Rhea" id="RHEA:12344"/>
        <dbReference type="Rhea" id="RHEA-COMP:9663"/>
        <dbReference type="Rhea" id="RHEA-COMP:9680"/>
        <dbReference type="ChEBI" id="CHEBI:15378"/>
        <dbReference type="ChEBI" id="CHEBI:57501"/>
        <dbReference type="ChEBI" id="CHEBI:57783"/>
        <dbReference type="ChEBI" id="CHEBI:58349"/>
        <dbReference type="ChEBI" id="CHEBI:78442"/>
        <dbReference type="ChEBI" id="CHEBI:78520"/>
        <dbReference type="EC" id="1.2.1.70"/>
    </reaction>
</comment>
<dbReference type="SUPFAM" id="SSF69075">
    <property type="entry name" value="Glutamyl tRNA-reductase dimerization domain"/>
    <property type="match status" value="1"/>
</dbReference>
<gene>
    <name evidence="8" type="primary">hemA</name>
    <name evidence="17" type="ORF">DPC56_02990</name>
</gene>
<comment type="function">
    <text evidence="8">Catalyzes the NADPH-dependent reduction of glutamyl-tRNA(Glu) to glutamate 1-semialdehyde (GSA).</text>
</comment>
<evidence type="ECO:0000256" key="3">
    <source>
        <dbReference type="ARBA" id="ARBA00012970"/>
    </source>
</evidence>
<dbReference type="SUPFAM" id="SSF51735">
    <property type="entry name" value="NAD(P)-binding Rossmann-fold domains"/>
    <property type="match status" value="1"/>
</dbReference>
<dbReference type="AlphaFoldDB" id="A0A328PHI8"/>
<evidence type="ECO:0000256" key="8">
    <source>
        <dbReference type="HAMAP-Rule" id="MF_00087"/>
    </source>
</evidence>
<evidence type="ECO:0000259" key="16">
    <source>
        <dbReference type="Pfam" id="PF05201"/>
    </source>
</evidence>
<dbReference type="PROSITE" id="PS00747">
    <property type="entry name" value="GLUTR"/>
    <property type="match status" value="1"/>
</dbReference>
<dbReference type="HAMAP" id="MF_00087">
    <property type="entry name" value="Glu_tRNA_reductase"/>
    <property type="match status" value="1"/>
</dbReference>
<dbReference type="Gene3D" id="3.30.460.30">
    <property type="entry name" value="Glutamyl-tRNA reductase, N-terminal domain"/>
    <property type="match status" value="1"/>
</dbReference>
<evidence type="ECO:0000313" key="18">
    <source>
        <dbReference type="Proteomes" id="UP000249782"/>
    </source>
</evidence>
<comment type="pathway">
    <text evidence="1 8 13">Porphyrin-containing compound metabolism; protoporphyrin-IX biosynthesis; 5-aminolevulinate from L-glutamyl-tRNA(Glu): step 1/2.</text>
</comment>
<dbReference type="EC" id="1.2.1.70" evidence="3 8"/>
<comment type="caution">
    <text evidence="17">The sequence shown here is derived from an EMBL/GenBank/DDBJ whole genome shotgun (WGS) entry which is preliminary data.</text>
</comment>
<dbReference type="GO" id="GO:0019353">
    <property type="term" value="P:protoporphyrinogen IX biosynthetic process from glutamate"/>
    <property type="evidence" value="ECO:0007669"/>
    <property type="project" value="TreeGrafter"/>
</dbReference>
<dbReference type="InterPro" id="IPR036291">
    <property type="entry name" value="NAD(P)-bd_dom_sf"/>
</dbReference>
<dbReference type="PIRSF" id="PIRSF000445">
    <property type="entry name" value="4pyrrol_synth_GluRdtase"/>
    <property type="match status" value="1"/>
</dbReference>
<comment type="similarity">
    <text evidence="2 8 13">Belongs to the glutamyl-tRNA reductase family.</text>
</comment>
<dbReference type="PANTHER" id="PTHR43013">
    <property type="entry name" value="GLUTAMYL-TRNA REDUCTASE"/>
    <property type="match status" value="1"/>
</dbReference>
<evidence type="ECO:0000256" key="12">
    <source>
        <dbReference type="PIRSR" id="PIRSR000445-4"/>
    </source>
</evidence>
<dbReference type="NCBIfam" id="TIGR01035">
    <property type="entry name" value="hemA"/>
    <property type="match status" value="1"/>
</dbReference>
<dbReference type="InterPro" id="IPR006151">
    <property type="entry name" value="Shikm_DH/Glu-tRNA_Rdtase"/>
</dbReference>
<comment type="domain">
    <text evidence="8">Possesses an unusual extended V-shaped dimeric structure with each monomer consisting of three distinct domains arranged along a curved 'spinal' alpha-helix. The N-terminal catalytic domain specifically recognizes the glutamate moiety of the substrate. The second domain is the NADPH-binding domain, and the third C-terminal domain is responsible for dimerization.</text>
</comment>
<dbReference type="GO" id="GO:0008883">
    <property type="term" value="F:glutamyl-tRNA reductase activity"/>
    <property type="evidence" value="ECO:0007669"/>
    <property type="project" value="UniProtKB-UniRule"/>
</dbReference>
<feature type="active site" description="Nucleophile" evidence="8 9">
    <location>
        <position position="44"/>
    </location>
</feature>
<proteinExistence type="inferred from homology"/>
<feature type="binding site" evidence="8 10">
    <location>
        <position position="97"/>
    </location>
    <ligand>
        <name>substrate</name>
    </ligand>
</feature>
<evidence type="ECO:0000256" key="10">
    <source>
        <dbReference type="PIRSR" id="PIRSR000445-2"/>
    </source>
</evidence>
<keyword evidence="6 8" id="KW-0627">Porphyrin biosynthesis</keyword>